<accession>A0A290QEZ8</accession>
<evidence type="ECO:0000313" key="2">
    <source>
        <dbReference type="EMBL" id="ATC65810.1"/>
    </source>
</evidence>
<organism evidence="2 3">
    <name type="scientific">Nibricoccus aquaticus</name>
    <dbReference type="NCBI Taxonomy" id="2576891"/>
    <lineage>
        <taxon>Bacteria</taxon>
        <taxon>Pseudomonadati</taxon>
        <taxon>Verrucomicrobiota</taxon>
        <taxon>Opitutia</taxon>
        <taxon>Opitutales</taxon>
        <taxon>Opitutaceae</taxon>
        <taxon>Nibricoccus</taxon>
    </lineage>
</organism>
<protein>
    <submittedName>
        <fullName evidence="2">Uncharacterized protein</fullName>
    </submittedName>
</protein>
<feature type="chain" id="PRO_5011973557" evidence="1">
    <location>
        <begin position="22"/>
        <end position="272"/>
    </location>
</feature>
<reference evidence="2 3" key="1">
    <citation type="submission" date="2017-09" db="EMBL/GenBank/DDBJ databases">
        <title>Complete genome sequence of Verrucomicrobial strain HZ-65, isolated from freshwater.</title>
        <authorList>
            <person name="Choi A."/>
        </authorList>
    </citation>
    <scope>NUCLEOTIDE SEQUENCE [LARGE SCALE GENOMIC DNA]</scope>
    <source>
        <strain evidence="2 3">HZ-65</strain>
    </source>
</reference>
<feature type="signal peptide" evidence="1">
    <location>
        <begin position="1"/>
        <end position="21"/>
    </location>
</feature>
<sequence>MKRLTLLGCVLLLNWPVVSRADLKALLLGELEPDALVVTDVTPDGKALTQPTAEKPVYYYYKPGGFRELGEVIANEKRPSPERIEQLLAKALEKRHYLRATKETPPPTIIVAAWWGTMNPGATTELGFHEDENVGVEISEHNKKQMLMIVGGSKFTQNGWINSEQARVMQEAVEDRFFLFVSAYDAATAVKKEKKPLWFTRISLPSAGVSMDDVMATLVTSGGPFYGKETKSVEFIDPTKIRKAEVRLGDVVVIPDDPKPPAPVETPAQPKP</sequence>
<dbReference type="KEGG" id="vbh:CMV30_18675"/>
<evidence type="ECO:0000313" key="3">
    <source>
        <dbReference type="Proteomes" id="UP000217265"/>
    </source>
</evidence>
<dbReference type="AlphaFoldDB" id="A0A290QEZ8"/>
<proteinExistence type="predicted"/>
<dbReference type="EMBL" id="CP023344">
    <property type="protein sequence ID" value="ATC65810.1"/>
    <property type="molecule type" value="Genomic_DNA"/>
</dbReference>
<keyword evidence="1" id="KW-0732">Signal</keyword>
<name>A0A290QEZ8_9BACT</name>
<keyword evidence="3" id="KW-1185">Reference proteome</keyword>
<dbReference type="Proteomes" id="UP000217265">
    <property type="component" value="Chromosome"/>
</dbReference>
<evidence type="ECO:0000256" key="1">
    <source>
        <dbReference type="SAM" id="SignalP"/>
    </source>
</evidence>
<gene>
    <name evidence="2" type="ORF">CMV30_18675</name>
</gene>